<dbReference type="NCBIfam" id="TIGR04183">
    <property type="entry name" value="Por_Secre_tail"/>
    <property type="match status" value="1"/>
</dbReference>
<feature type="signal peptide" evidence="2">
    <location>
        <begin position="1"/>
        <end position="19"/>
    </location>
</feature>
<proteinExistence type="predicted"/>
<evidence type="ECO:0000256" key="1">
    <source>
        <dbReference type="ARBA" id="ARBA00022729"/>
    </source>
</evidence>
<sequence>MKKINFLMFCMLISGTIWSQDFYVASGEEVTTLPGSVLYAGNDASVAGVLTIESNATLSGSFIVKNNATGNITYKRYVPDVDWHLISAPVATYGVSNFIADATNSLAQGSTSGNYGVSYYKNTNTSGKRWTYYNTSPTKENQETLTNFESGVGYGLKRTAAGDFTFTGSLADTDVVVPIPKASSGTNFWACIGNPYPSFIPANNSANTTTNVLKNNINKLDANFAFLYLWDGTTYKPLRHSDPALQLAPGQAFLVKAKSVNETFSFSKALQNHQNGTATFYRTSNTIPTVSLYLSNGAVNKTTTIEFLKEATTGLDVGYDAGAYRGDGEPNFSIDTHLVSDSKGIDFTIQSLPTSGLNTDTDMAIPLSVRAAANQELSFSVSANNLPKGVAVYLEDTQKKTFTKLSETSYKVTSSKKLNGIGRFFLHTSNNVLSAEDTLLANNLSLYKTENNTLKIVGLQTQSNTTLNMYSIVGKKIFASKFIANQKVKEIKLPTNLTTGVYIVNIVSKDGEYTKKLIIE</sequence>
<feature type="chain" id="PRO_5037455408" evidence="2">
    <location>
        <begin position="20"/>
        <end position="520"/>
    </location>
</feature>
<keyword evidence="1 2" id="KW-0732">Signal</keyword>
<dbReference type="RefSeq" id="WP_208079771.1">
    <property type="nucleotide sequence ID" value="NZ_CP071869.1"/>
</dbReference>
<evidence type="ECO:0000256" key="2">
    <source>
        <dbReference type="SAM" id="SignalP"/>
    </source>
</evidence>
<dbReference type="EMBL" id="CP071869">
    <property type="protein sequence ID" value="QTE23773.1"/>
    <property type="molecule type" value="Genomic_DNA"/>
</dbReference>
<evidence type="ECO:0000313" key="4">
    <source>
        <dbReference type="Proteomes" id="UP000663920"/>
    </source>
</evidence>
<dbReference type="AlphaFoldDB" id="A0A975H864"/>
<reference evidence="3 4" key="1">
    <citation type="submission" date="2021-03" db="EMBL/GenBank/DDBJ databases">
        <title>Complete genome of Polaribacter_sp.SM13.</title>
        <authorList>
            <person name="Jeong S.W."/>
            <person name="Bae J.W."/>
        </authorList>
    </citation>
    <scope>NUCLEOTIDE SEQUENCE [LARGE SCALE GENOMIC DNA]</scope>
    <source>
        <strain evidence="3 4">SM13</strain>
    </source>
</reference>
<keyword evidence="4" id="KW-1185">Reference proteome</keyword>
<organism evidence="3 4">
    <name type="scientific">Polaribacter cellanae</name>
    <dbReference type="NCBI Taxonomy" id="2818493"/>
    <lineage>
        <taxon>Bacteria</taxon>
        <taxon>Pseudomonadati</taxon>
        <taxon>Bacteroidota</taxon>
        <taxon>Flavobacteriia</taxon>
        <taxon>Flavobacteriales</taxon>
        <taxon>Flavobacteriaceae</taxon>
    </lineage>
</organism>
<protein>
    <submittedName>
        <fullName evidence="3">T9SS type A sorting domain-containing protein</fullName>
    </submittedName>
</protein>
<name>A0A975H864_9FLAO</name>
<dbReference type="Proteomes" id="UP000663920">
    <property type="component" value="Chromosome"/>
</dbReference>
<accession>A0A975H864</accession>
<evidence type="ECO:0000313" key="3">
    <source>
        <dbReference type="EMBL" id="QTE23773.1"/>
    </source>
</evidence>
<dbReference type="InterPro" id="IPR026444">
    <property type="entry name" value="Secre_tail"/>
</dbReference>
<gene>
    <name evidence="3" type="ORF">J3359_05765</name>
</gene>
<dbReference type="KEGG" id="pcea:J3359_05765"/>